<feature type="transmembrane region" description="Helical" evidence="6">
    <location>
        <begin position="416"/>
        <end position="435"/>
    </location>
</feature>
<dbReference type="GO" id="GO:0022857">
    <property type="term" value="F:transmembrane transporter activity"/>
    <property type="evidence" value="ECO:0007669"/>
    <property type="project" value="InterPro"/>
</dbReference>
<evidence type="ECO:0000313" key="8">
    <source>
        <dbReference type="EMBL" id="KAA1111697.1"/>
    </source>
</evidence>
<keyword evidence="3 6" id="KW-1133">Transmembrane helix</keyword>
<keyword evidence="4 6" id="KW-0472">Membrane</keyword>
<protein>
    <recommendedName>
        <fullName evidence="7">Major facilitator superfamily (MFS) profile domain-containing protein</fullName>
    </recommendedName>
</protein>
<dbReference type="EMBL" id="VSWC01000016">
    <property type="protein sequence ID" value="KAA1111697.1"/>
    <property type="molecule type" value="Genomic_DNA"/>
</dbReference>
<keyword evidence="2 6" id="KW-0812">Transmembrane</keyword>
<dbReference type="AlphaFoldDB" id="A0A5B0QES7"/>
<feature type="transmembrane region" description="Helical" evidence="6">
    <location>
        <begin position="237"/>
        <end position="259"/>
    </location>
</feature>
<evidence type="ECO:0000256" key="6">
    <source>
        <dbReference type="SAM" id="Phobius"/>
    </source>
</evidence>
<name>A0A5B0QES7_PUCGR</name>
<reference evidence="10 11" key="1">
    <citation type="submission" date="2019-05" db="EMBL/GenBank/DDBJ databases">
        <title>Emergence of the Ug99 lineage of the wheat stem rust pathogen through somatic hybridization.</title>
        <authorList>
            <person name="Li F."/>
            <person name="Upadhyaya N.M."/>
            <person name="Sperschneider J."/>
            <person name="Matny O."/>
            <person name="Nguyen-Phuc H."/>
            <person name="Mago R."/>
            <person name="Raley C."/>
            <person name="Miller M.E."/>
            <person name="Silverstein K.A.T."/>
            <person name="Henningsen E."/>
            <person name="Hirsch C.D."/>
            <person name="Visser B."/>
            <person name="Pretorius Z.A."/>
            <person name="Steffenson B.J."/>
            <person name="Schwessinger B."/>
            <person name="Dodds P.N."/>
            <person name="Figueroa M."/>
        </authorList>
    </citation>
    <scope>NUCLEOTIDE SEQUENCE [LARGE SCALE GENOMIC DNA]</scope>
    <source>
        <strain evidence="8">21-0</strain>
        <strain evidence="9 11">Ug99</strain>
    </source>
</reference>
<dbReference type="PANTHER" id="PTHR23502">
    <property type="entry name" value="MAJOR FACILITATOR SUPERFAMILY"/>
    <property type="match status" value="1"/>
</dbReference>
<proteinExistence type="predicted"/>
<evidence type="ECO:0000259" key="7">
    <source>
        <dbReference type="PROSITE" id="PS50850"/>
    </source>
</evidence>
<dbReference type="Proteomes" id="UP000324748">
    <property type="component" value="Unassembled WGS sequence"/>
</dbReference>
<evidence type="ECO:0000313" key="9">
    <source>
        <dbReference type="EMBL" id="KAA1129437.1"/>
    </source>
</evidence>
<dbReference type="FunFam" id="1.20.1250.20:FF:001697">
    <property type="entry name" value="Uncharacterized protein"/>
    <property type="match status" value="1"/>
</dbReference>
<keyword evidence="10" id="KW-1185">Reference proteome</keyword>
<evidence type="ECO:0000256" key="3">
    <source>
        <dbReference type="ARBA" id="ARBA00022989"/>
    </source>
</evidence>
<evidence type="ECO:0000256" key="1">
    <source>
        <dbReference type="ARBA" id="ARBA00004141"/>
    </source>
</evidence>
<feature type="transmembrane region" description="Helical" evidence="6">
    <location>
        <begin position="271"/>
        <end position="293"/>
    </location>
</feature>
<evidence type="ECO:0000313" key="10">
    <source>
        <dbReference type="Proteomes" id="UP000324748"/>
    </source>
</evidence>
<feature type="transmembrane region" description="Helical" evidence="6">
    <location>
        <begin position="377"/>
        <end position="396"/>
    </location>
</feature>
<dbReference type="Pfam" id="PF07690">
    <property type="entry name" value="MFS_1"/>
    <property type="match status" value="1"/>
</dbReference>
<dbReference type="PANTHER" id="PTHR23502:SF74">
    <property type="entry name" value="MAJOR FACILITATOR SUPERFAMILY (MFS) PROFILE DOMAIN-CONTAINING PROTEIN"/>
    <property type="match status" value="1"/>
</dbReference>
<feature type="transmembrane region" description="Helical" evidence="6">
    <location>
        <begin position="517"/>
        <end position="538"/>
    </location>
</feature>
<dbReference type="SUPFAM" id="SSF103473">
    <property type="entry name" value="MFS general substrate transporter"/>
    <property type="match status" value="1"/>
</dbReference>
<accession>A0A5B0QES7</accession>
<dbReference type="Proteomes" id="UP000325313">
    <property type="component" value="Unassembled WGS sequence"/>
</dbReference>
<feature type="transmembrane region" description="Helical" evidence="6">
    <location>
        <begin position="484"/>
        <end position="505"/>
    </location>
</feature>
<dbReference type="EMBL" id="VDEP01000136">
    <property type="protein sequence ID" value="KAA1129437.1"/>
    <property type="molecule type" value="Genomic_DNA"/>
</dbReference>
<feature type="region of interest" description="Disordered" evidence="5">
    <location>
        <begin position="74"/>
        <end position="94"/>
    </location>
</feature>
<feature type="transmembrane region" description="Helical" evidence="6">
    <location>
        <begin position="145"/>
        <end position="163"/>
    </location>
</feature>
<evidence type="ECO:0000256" key="4">
    <source>
        <dbReference type="ARBA" id="ARBA00023136"/>
    </source>
</evidence>
<evidence type="ECO:0000256" key="2">
    <source>
        <dbReference type="ARBA" id="ARBA00022692"/>
    </source>
</evidence>
<dbReference type="InterPro" id="IPR020846">
    <property type="entry name" value="MFS_dom"/>
</dbReference>
<feature type="transmembrane region" description="Helical" evidence="6">
    <location>
        <begin position="550"/>
        <end position="570"/>
    </location>
</feature>
<comment type="caution">
    <text evidence="8">The sequence shown here is derived from an EMBL/GenBank/DDBJ whole genome shotgun (WGS) entry which is preliminary data.</text>
</comment>
<dbReference type="GO" id="GO:0005886">
    <property type="term" value="C:plasma membrane"/>
    <property type="evidence" value="ECO:0007669"/>
    <property type="project" value="TreeGrafter"/>
</dbReference>
<dbReference type="CDD" id="cd17323">
    <property type="entry name" value="MFS_Tpo1_MDR_like"/>
    <property type="match status" value="1"/>
</dbReference>
<evidence type="ECO:0000313" key="11">
    <source>
        <dbReference type="Proteomes" id="UP000325313"/>
    </source>
</evidence>
<dbReference type="Gene3D" id="1.20.1250.20">
    <property type="entry name" value="MFS general substrate transporter like domains"/>
    <property type="match status" value="1"/>
</dbReference>
<dbReference type="InterPro" id="IPR011701">
    <property type="entry name" value="MFS"/>
</dbReference>
<dbReference type="OrthoDB" id="2505698at2759"/>
<gene>
    <name evidence="8" type="ORF">PGT21_008887</name>
    <name evidence="9" type="ORF">PGTUg99_003083</name>
</gene>
<organism evidence="8 10">
    <name type="scientific">Puccinia graminis f. sp. tritici</name>
    <dbReference type="NCBI Taxonomy" id="56615"/>
    <lineage>
        <taxon>Eukaryota</taxon>
        <taxon>Fungi</taxon>
        <taxon>Dikarya</taxon>
        <taxon>Basidiomycota</taxon>
        <taxon>Pucciniomycotina</taxon>
        <taxon>Pucciniomycetes</taxon>
        <taxon>Pucciniales</taxon>
        <taxon>Pucciniaceae</taxon>
        <taxon>Puccinia</taxon>
    </lineage>
</organism>
<feature type="transmembrane region" description="Helical" evidence="6">
    <location>
        <begin position="456"/>
        <end position="478"/>
    </location>
</feature>
<dbReference type="PROSITE" id="PS50850">
    <property type="entry name" value="MFS"/>
    <property type="match status" value="1"/>
</dbReference>
<feature type="domain" description="Major facilitator superfamily (MFS) profile" evidence="7">
    <location>
        <begin position="142"/>
        <end position="574"/>
    </location>
</feature>
<dbReference type="InterPro" id="IPR036259">
    <property type="entry name" value="MFS_trans_sf"/>
</dbReference>
<feature type="transmembrane region" description="Helical" evidence="6">
    <location>
        <begin position="212"/>
        <end position="231"/>
    </location>
</feature>
<evidence type="ECO:0000256" key="5">
    <source>
        <dbReference type="SAM" id="MobiDB-lite"/>
    </source>
</evidence>
<comment type="subcellular location">
    <subcellularLocation>
        <location evidence="1">Membrane</location>
        <topology evidence="1">Multi-pass membrane protein</topology>
    </subcellularLocation>
</comment>
<feature type="transmembrane region" description="Helical" evidence="6">
    <location>
        <begin position="299"/>
        <end position="319"/>
    </location>
</feature>
<sequence length="616" mass="68154">MSETRSPTWASSALLHGKRFVDLLACQFILRSTFIYFQICLSYPLLNLTQLNTTGSFTDMKRQSEVEVLGEQRSIPGNHGTKTRTTNCDKSLTESRTKTSIPLPDVSHPTTRKTAEEAPLKFYEVAWVPGELEDPHNRSLASKRIITVVCCTVAFDVAFASSAPSMACAAIAHEFNVSTETSAWVTSLFLCGYIAGPLLWGPLSELVGRQPVLLGTFGAYTLFQLGAALHTNLPVLFMSRALTGFFASGPLTNSGAVLADIWDSAHRVQALSWQVTMPFLGTALGPVIGSALVESSLGYRWIFWAIMIFSGATWFLILFTMPETYSPILLAKKAKRLRETTGDMNFYAPHEKEDCSTKGILRRTIFRPVEMMLTEPILLLIVTYLSIVCGMLYSLLETFPIIWQDIRGFNSHETSMIFIGLGFGSVLGRFLQVFLARPMKRLVLEWQGNPPCEMNLYGAMFAGPFFVGGILWLGWTGAYAHIPWWVPALSTVFLGMSFNLAYISLQCYLVDVYLTHAASALAASTICRAIVGAVVPLFTRQMYIGLGTQWACTLTGCFALMISVSPFIFYKYGGRLRANSKFSQALDLKMKERFRAEGKKQGSGPGSRGLEPKVHV</sequence>
<feature type="transmembrane region" description="Helical" evidence="6">
    <location>
        <begin position="183"/>
        <end position="200"/>
    </location>
</feature>
<feature type="region of interest" description="Disordered" evidence="5">
    <location>
        <begin position="596"/>
        <end position="616"/>
    </location>
</feature>